<comment type="catalytic activity">
    <reaction evidence="7">
        <text>(R)-lactate + 2 Fe(III)-[cytochrome c] = 2 Fe(II)-[cytochrome c] + pyruvate + 2 H(+)</text>
        <dbReference type="Rhea" id="RHEA:13521"/>
        <dbReference type="Rhea" id="RHEA-COMP:10350"/>
        <dbReference type="Rhea" id="RHEA-COMP:14399"/>
        <dbReference type="ChEBI" id="CHEBI:15361"/>
        <dbReference type="ChEBI" id="CHEBI:15378"/>
        <dbReference type="ChEBI" id="CHEBI:16004"/>
        <dbReference type="ChEBI" id="CHEBI:29033"/>
        <dbReference type="ChEBI" id="CHEBI:29034"/>
        <dbReference type="EC" id="1.1.2.4"/>
    </reaction>
</comment>
<dbReference type="EMBL" id="JNVN01002462">
    <property type="protein sequence ID" value="KHJ31931.1"/>
    <property type="molecule type" value="Genomic_DNA"/>
</dbReference>
<dbReference type="Proteomes" id="UP000030854">
    <property type="component" value="Unassembled WGS sequence"/>
</dbReference>
<dbReference type="EC" id="1.1.2.4" evidence="6"/>
<sequence>MNSITKRTPSKAFNFYWNKSAIAAQSISREIRHYSTEQKPTANERSFRGQVYESVSMRLARERQERKQYIEEREARPNKNYLEKTLFLLSVALIGYWLGTTRAEKTSTSSTTPIAATKLPRHNTGEANLQASWADFVEIVGEDNVSTEENDCLSHSGNSWSTYHEKKSEKPFMIVYPASTEEVSAIMKVCHRRLIPVTAYSGGTSLEGHYAATRGGICIDFGRMGNIIQLNKDDMDVIVQPGVRWQELNETLAKDNLFFPPDPGPGAMIGGMVSTGCSGTNAFRYGTVRDWVLSMTIVLADGTVIKTRRRSRKSSAGYDLTRTFIGSEGTLGLVTEITLKLTAKPEATSVAVCTFENIRSAAECAMKVVNSSNPIAAIELLDDVQMQCVNASGMTKRRWTETPTLFFKFSGTPTSVNEQIKIVRGLAKSSGCKNFEFAKDQEEQSDLWSARKQALWSTMALRDKDEDRVWTTDVAVPFSCLPEIIEKTKEDIKKNCLTASILGHLGDGNFHAIILYNERKRAITEQVVKRMVKRAIEMEGTSTGEHGVGIGKRDYLNYELGETTVDAMRKLKLAFDPLCILNCDKVVRIEKPKPGEITEL</sequence>
<dbReference type="Gene3D" id="1.10.45.10">
    <property type="entry name" value="Vanillyl-alcohol Oxidase, Chain A, domain 4"/>
    <property type="match status" value="1"/>
</dbReference>
<dbReference type="Gene3D" id="3.30.70.2740">
    <property type="match status" value="1"/>
</dbReference>
<dbReference type="InterPro" id="IPR036318">
    <property type="entry name" value="FAD-bd_PCMH-like_sf"/>
</dbReference>
<dbReference type="AlphaFoldDB" id="A0A0B1P4R7"/>
<comment type="caution">
    <text evidence="9">The sequence shown here is derived from an EMBL/GenBank/DDBJ whole genome shotgun (WGS) entry which is preliminary data.</text>
</comment>
<dbReference type="InterPro" id="IPR004113">
    <property type="entry name" value="FAD-bd_oxidored_4_C"/>
</dbReference>
<evidence type="ECO:0000256" key="4">
    <source>
        <dbReference type="ARBA" id="ARBA00022827"/>
    </source>
</evidence>
<feature type="domain" description="FAD-binding PCMH-type" evidence="8">
    <location>
        <begin position="167"/>
        <end position="344"/>
    </location>
</feature>
<dbReference type="InterPro" id="IPR016171">
    <property type="entry name" value="Vanillyl_alc_oxidase_C-sub2"/>
</dbReference>
<dbReference type="InterPro" id="IPR016164">
    <property type="entry name" value="FAD-linked_Oxase-like_C"/>
</dbReference>
<keyword evidence="3" id="KW-0285">Flavoprotein</keyword>
<accession>A0A0B1P4R7</accession>
<protein>
    <recommendedName>
        <fullName evidence="6">D-lactate dehydrogenase (cytochrome)</fullName>
        <ecNumber evidence="6">1.1.2.4</ecNumber>
    </recommendedName>
</protein>
<name>A0A0B1P4R7_UNCNE</name>
<evidence type="ECO:0000313" key="9">
    <source>
        <dbReference type="EMBL" id="KHJ31931.1"/>
    </source>
</evidence>
<dbReference type="FunFam" id="1.10.45.10:FF:000001">
    <property type="entry name" value="D-lactate dehydrogenase mitochondrial"/>
    <property type="match status" value="1"/>
</dbReference>
<keyword evidence="10" id="KW-1185">Reference proteome</keyword>
<comment type="similarity">
    <text evidence="2">Belongs to the FAD-binding oxidoreductase/transferase type 4 family.</text>
</comment>
<evidence type="ECO:0000313" key="10">
    <source>
        <dbReference type="Proteomes" id="UP000030854"/>
    </source>
</evidence>
<evidence type="ECO:0000256" key="5">
    <source>
        <dbReference type="ARBA" id="ARBA00023002"/>
    </source>
</evidence>
<dbReference type="SUPFAM" id="SSF56176">
    <property type="entry name" value="FAD-binding/transporter-associated domain-like"/>
    <property type="match status" value="1"/>
</dbReference>
<gene>
    <name evidence="9" type="ORF">EV44_g6318</name>
</gene>
<proteinExistence type="inferred from homology"/>
<dbReference type="GO" id="GO:0005739">
    <property type="term" value="C:mitochondrion"/>
    <property type="evidence" value="ECO:0007669"/>
    <property type="project" value="TreeGrafter"/>
</dbReference>
<organism evidence="9 10">
    <name type="scientific">Uncinula necator</name>
    <name type="common">Grape powdery mildew</name>
    <dbReference type="NCBI Taxonomy" id="52586"/>
    <lineage>
        <taxon>Eukaryota</taxon>
        <taxon>Fungi</taxon>
        <taxon>Dikarya</taxon>
        <taxon>Ascomycota</taxon>
        <taxon>Pezizomycotina</taxon>
        <taxon>Leotiomycetes</taxon>
        <taxon>Erysiphales</taxon>
        <taxon>Erysiphaceae</taxon>
        <taxon>Erysiphe</taxon>
    </lineage>
</organism>
<dbReference type="FunFam" id="3.30.465.10:FF:000014">
    <property type="entry name" value="D-lactate dehydrogenase (Cytochrome), putative"/>
    <property type="match status" value="1"/>
</dbReference>
<dbReference type="InterPro" id="IPR016166">
    <property type="entry name" value="FAD-bd_PCMH"/>
</dbReference>
<dbReference type="FunFam" id="3.30.70.2740:FF:000001">
    <property type="entry name" value="D-lactate dehydrogenase mitochondrial"/>
    <property type="match status" value="1"/>
</dbReference>
<evidence type="ECO:0000256" key="2">
    <source>
        <dbReference type="ARBA" id="ARBA00008000"/>
    </source>
</evidence>
<evidence type="ECO:0000256" key="3">
    <source>
        <dbReference type="ARBA" id="ARBA00022630"/>
    </source>
</evidence>
<dbReference type="PANTHER" id="PTHR11748:SF116">
    <property type="entry name" value="D-LACTATE DEHYDROGENASE (CYTOCHROME) (AFU_ORTHOLOGUE AFUA_7G02560)"/>
    <property type="match status" value="1"/>
</dbReference>
<keyword evidence="5" id="KW-0560">Oxidoreductase</keyword>
<dbReference type="STRING" id="52586.A0A0B1P4R7"/>
<dbReference type="InterPro" id="IPR016169">
    <property type="entry name" value="FAD-bd_PCMH_sub2"/>
</dbReference>
<dbReference type="SUPFAM" id="SSF55103">
    <property type="entry name" value="FAD-linked oxidases, C-terminal domain"/>
    <property type="match status" value="1"/>
</dbReference>
<evidence type="ECO:0000256" key="7">
    <source>
        <dbReference type="ARBA" id="ARBA00051436"/>
    </source>
</evidence>
<reference evidence="9 10" key="1">
    <citation type="journal article" date="2014" name="BMC Genomics">
        <title>Adaptive genomic structural variation in the grape powdery mildew pathogen, Erysiphe necator.</title>
        <authorList>
            <person name="Jones L."/>
            <person name="Riaz S."/>
            <person name="Morales-Cruz A."/>
            <person name="Amrine K.C."/>
            <person name="McGuire B."/>
            <person name="Gubler W.D."/>
            <person name="Walker M.A."/>
            <person name="Cantu D."/>
        </authorList>
    </citation>
    <scope>NUCLEOTIDE SEQUENCE [LARGE SCALE GENOMIC DNA]</scope>
    <source>
        <strain evidence="10">c</strain>
    </source>
</reference>
<dbReference type="InterPro" id="IPR006094">
    <property type="entry name" value="Oxid_FAD_bind_N"/>
</dbReference>
<dbReference type="GO" id="GO:0071949">
    <property type="term" value="F:FAD binding"/>
    <property type="evidence" value="ECO:0007669"/>
    <property type="project" value="InterPro"/>
</dbReference>
<evidence type="ECO:0000259" key="8">
    <source>
        <dbReference type="PROSITE" id="PS51387"/>
    </source>
</evidence>
<dbReference type="Gene3D" id="3.30.465.10">
    <property type="match status" value="1"/>
</dbReference>
<keyword evidence="4" id="KW-0274">FAD</keyword>
<dbReference type="Pfam" id="PF02913">
    <property type="entry name" value="FAD-oxidase_C"/>
    <property type="match status" value="1"/>
</dbReference>
<comment type="cofactor">
    <cofactor evidence="1">
        <name>FAD</name>
        <dbReference type="ChEBI" id="CHEBI:57692"/>
    </cofactor>
</comment>
<dbReference type="GO" id="GO:0004458">
    <property type="term" value="F:D-lactate dehydrogenase (cytochrome) activity"/>
    <property type="evidence" value="ECO:0007669"/>
    <property type="project" value="UniProtKB-EC"/>
</dbReference>
<dbReference type="GO" id="GO:1903457">
    <property type="term" value="P:lactate catabolic process"/>
    <property type="evidence" value="ECO:0007669"/>
    <property type="project" value="TreeGrafter"/>
</dbReference>
<evidence type="ECO:0000256" key="6">
    <source>
        <dbReference type="ARBA" id="ARBA00038897"/>
    </source>
</evidence>
<dbReference type="PROSITE" id="PS51387">
    <property type="entry name" value="FAD_PCMH"/>
    <property type="match status" value="1"/>
</dbReference>
<dbReference type="OMA" id="GQGFEWA"/>
<dbReference type="HOGENOM" id="CLU_017779_3_1_1"/>
<dbReference type="PANTHER" id="PTHR11748">
    <property type="entry name" value="D-LACTATE DEHYDROGENASE"/>
    <property type="match status" value="1"/>
</dbReference>
<dbReference type="GO" id="GO:0008720">
    <property type="term" value="F:D-lactate dehydrogenase (NAD+) activity"/>
    <property type="evidence" value="ECO:0007669"/>
    <property type="project" value="TreeGrafter"/>
</dbReference>
<dbReference type="Pfam" id="PF01565">
    <property type="entry name" value="FAD_binding_4"/>
    <property type="match status" value="1"/>
</dbReference>
<evidence type="ECO:0000256" key="1">
    <source>
        <dbReference type="ARBA" id="ARBA00001974"/>
    </source>
</evidence>